<dbReference type="Gene3D" id="2.60.40.10">
    <property type="entry name" value="Immunoglobulins"/>
    <property type="match status" value="1"/>
</dbReference>
<gene>
    <name evidence="2" type="ORF">CAMP_LOCUS5483</name>
</gene>
<dbReference type="InterPro" id="IPR008962">
    <property type="entry name" value="PapD-like_sf"/>
</dbReference>
<evidence type="ECO:0000259" key="1">
    <source>
        <dbReference type="PROSITE" id="PS50202"/>
    </source>
</evidence>
<dbReference type="InterPro" id="IPR000535">
    <property type="entry name" value="MSP_dom"/>
</dbReference>
<dbReference type="InterPro" id="IPR013783">
    <property type="entry name" value="Ig-like_fold"/>
</dbReference>
<organism evidence="2 3">
    <name type="scientific">Caenorhabditis angaria</name>
    <dbReference type="NCBI Taxonomy" id="860376"/>
    <lineage>
        <taxon>Eukaryota</taxon>
        <taxon>Metazoa</taxon>
        <taxon>Ecdysozoa</taxon>
        <taxon>Nematoda</taxon>
        <taxon>Chromadorea</taxon>
        <taxon>Rhabditida</taxon>
        <taxon>Rhabditina</taxon>
        <taxon>Rhabditomorpha</taxon>
        <taxon>Rhabditoidea</taxon>
        <taxon>Rhabditidae</taxon>
        <taxon>Peloderinae</taxon>
        <taxon>Caenorhabditis</taxon>
    </lineage>
</organism>
<reference evidence="2" key="1">
    <citation type="submission" date="2022-11" db="EMBL/GenBank/DDBJ databases">
        <authorList>
            <person name="Kikuchi T."/>
        </authorList>
    </citation>
    <scope>NUCLEOTIDE SEQUENCE</scope>
    <source>
        <strain evidence="2">PS1010</strain>
    </source>
</reference>
<feature type="domain" description="MSP" evidence="1">
    <location>
        <begin position="1"/>
        <end position="84"/>
    </location>
</feature>
<proteinExistence type="predicted"/>
<protein>
    <recommendedName>
        <fullName evidence="1">MSP domain-containing protein</fullName>
    </recommendedName>
</protein>
<comment type="caution">
    <text evidence="2">The sequence shown here is derived from an EMBL/GenBank/DDBJ whole genome shotgun (WGS) entry which is preliminary data.</text>
</comment>
<dbReference type="PROSITE" id="PS50202">
    <property type="entry name" value="MSP"/>
    <property type="match status" value="1"/>
</dbReference>
<evidence type="ECO:0000313" key="2">
    <source>
        <dbReference type="EMBL" id="CAI5442846.1"/>
    </source>
</evidence>
<dbReference type="PANTHER" id="PTHR22947">
    <property type="entry name" value="MAJOR SPERM PROTEIN"/>
    <property type="match status" value="1"/>
</dbReference>
<dbReference type="OrthoDB" id="5813979at2759"/>
<name>A0A9P1ID11_9PELO</name>
<evidence type="ECO:0000313" key="3">
    <source>
        <dbReference type="Proteomes" id="UP001152747"/>
    </source>
</evidence>
<dbReference type="EMBL" id="CANHGI010000002">
    <property type="protein sequence ID" value="CAI5442846.1"/>
    <property type="molecule type" value="Genomic_DNA"/>
</dbReference>
<keyword evidence="3" id="KW-1185">Reference proteome</keyword>
<dbReference type="PANTHER" id="PTHR22947:SF39">
    <property type="entry name" value="MSP DOMAIN-CONTAINING PROTEIN"/>
    <property type="match status" value="1"/>
</dbReference>
<sequence>MLAYKVKSSNNSNYSVNTTYGLIQIGYTVDLIITRKDGKPQADKLVIQYASVEQTCRDPKQPFETGKPVGEIAGETIIKLSAAE</sequence>
<accession>A0A9P1ID11</accession>
<dbReference type="Proteomes" id="UP001152747">
    <property type="component" value="Unassembled WGS sequence"/>
</dbReference>
<dbReference type="InterPro" id="IPR051774">
    <property type="entry name" value="Sperm-specific_class_P"/>
</dbReference>
<dbReference type="Pfam" id="PF00635">
    <property type="entry name" value="Motile_Sperm"/>
    <property type="match status" value="1"/>
</dbReference>
<dbReference type="SUPFAM" id="SSF49354">
    <property type="entry name" value="PapD-like"/>
    <property type="match status" value="1"/>
</dbReference>
<dbReference type="AlphaFoldDB" id="A0A9P1ID11"/>